<proteinExistence type="predicted"/>
<name>A0A1H5UWM6_9HYPH</name>
<accession>A0A1H5UWM6</accession>
<dbReference type="Proteomes" id="UP000236743">
    <property type="component" value="Unassembled WGS sequence"/>
</dbReference>
<evidence type="ECO:0000313" key="2">
    <source>
        <dbReference type="Proteomes" id="UP000236743"/>
    </source>
</evidence>
<organism evidence="1 2">
    <name type="scientific">Bosea lathyri</name>
    <dbReference type="NCBI Taxonomy" id="1036778"/>
    <lineage>
        <taxon>Bacteria</taxon>
        <taxon>Pseudomonadati</taxon>
        <taxon>Pseudomonadota</taxon>
        <taxon>Alphaproteobacteria</taxon>
        <taxon>Hyphomicrobiales</taxon>
        <taxon>Boseaceae</taxon>
        <taxon>Bosea</taxon>
    </lineage>
</organism>
<evidence type="ECO:0000313" key="1">
    <source>
        <dbReference type="EMBL" id="SEF79406.1"/>
    </source>
</evidence>
<keyword evidence="2" id="KW-1185">Reference proteome</keyword>
<reference evidence="1 2" key="1">
    <citation type="submission" date="2016-10" db="EMBL/GenBank/DDBJ databases">
        <authorList>
            <person name="de Groot N.N."/>
        </authorList>
    </citation>
    <scope>NUCLEOTIDE SEQUENCE [LARGE SCALE GENOMIC DNA]</scope>
    <source>
        <strain evidence="1 2">DSM 26656</strain>
    </source>
</reference>
<dbReference type="EMBL" id="FNUY01000002">
    <property type="protein sequence ID" value="SEF79406.1"/>
    <property type="molecule type" value="Genomic_DNA"/>
</dbReference>
<sequence length="82" mass="8636">MPVPSMRGVPGAPALLDSVYEKAWAEICARGRFVSDGESNREWLGYIIIGLSIAGIPGDLAGMAVDQFVATVPPLAPLEPRA</sequence>
<dbReference type="AlphaFoldDB" id="A0A1H5UWM6"/>
<gene>
    <name evidence="1" type="ORF">SAMN04488115_10255</name>
</gene>
<protein>
    <submittedName>
        <fullName evidence="1">Uncharacterized protein</fullName>
    </submittedName>
</protein>
<dbReference type="RefSeq" id="WP_146071275.1">
    <property type="nucleotide sequence ID" value="NZ_FNUY01000002.1"/>
</dbReference>
<dbReference type="OrthoDB" id="8449452at2"/>